<proteinExistence type="predicted"/>
<organism evidence="1 2">
    <name type="scientific">Setaria digitata</name>
    <dbReference type="NCBI Taxonomy" id="48799"/>
    <lineage>
        <taxon>Eukaryota</taxon>
        <taxon>Metazoa</taxon>
        <taxon>Ecdysozoa</taxon>
        <taxon>Nematoda</taxon>
        <taxon>Chromadorea</taxon>
        <taxon>Rhabditida</taxon>
        <taxon>Spirurina</taxon>
        <taxon>Spiruromorpha</taxon>
        <taxon>Filarioidea</taxon>
        <taxon>Setariidae</taxon>
        <taxon>Setaria</taxon>
    </lineage>
</organism>
<dbReference type="AlphaFoldDB" id="A0A915PN77"/>
<evidence type="ECO:0000313" key="2">
    <source>
        <dbReference type="WBParaSite" id="sdigi.contig28.g2193.t1"/>
    </source>
</evidence>
<dbReference type="WBParaSite" id="sdigi.contig28.g2193.t1">
    <property type="protein sequence ID" value="sdigi.contig28.g2193.t1"/>
    <property type="gene ID" value="sdigi.contig28.g2193"/>
</dbReference>
<evidence type="ECO:0000313" key="1">
    <source>
        <dbReference type="Proteomes" id="UP000887581"/>
    </source>
</evidence>
<reference evidence="2" key="1">
    <citation type="submission" date="2022-11" db="UniProtKB">
        <authorList>
            <consortium name="WormBaseParasite"/>
        </authorList>
    </citation>
    <scope>IDENTIFICATION</scope>
</reference>
<protein>
    <submittedName>
        <fullName evidence="2">Uncharacterized protein</fullName>
    </submittedName>
</protein>
<name>A0A915PN77_9BILA</name>
<sequence>MQELSKQKIIEDLLDHYYEKRLEPLRDTDQYCFNVNGDIEKNIVDDSPCILLLNSFSSMKIYTGPMLWNKIDTASPVINETDTTIVDLFRSGRGCNESTSWRIEDEMCWRMVSDREYFVLCCCWTNPFNCSYAPNMRELTERRKKLWPKFIKKSIETGVAEEVFEPRYYCARVAFSATSLENLNFSMNDWTISIVADLPSRYRFCLLRTTVFFKNNELTNITHEAEPDEEEFCELSKCHYTDPGCLNQLLVAETVMIRIVCCCTGNLCIDRKKRRTGNVNPDIMYRKIKSCTNKVLAYLRFGSLAPQQCVRTFDLRYQRESYVHKEHQLVRYKYHEIKDYDARDMTCAIYQAHIITDPYCNLGKNFDERRIPLQYYKCSCNSTIKGETMETPICVTDLIISRFGVFYRFAPMRYSDFQDESGTKKRFTITKGKYYSTYTVMCRTNETMPCNNGNDLAEHLLIYAMHVHSRIQIPELYHQCSRLGNVTAGSEQCSTSAGCYFFKYQNRDKKLAGCVDEIPMIVKASPDLSPLAWCFEITNQMEKYKCRAFKGTTSSIASGILCCCQKDCIMMSVLLDFFQLILKISRNTASLFQNFKKTVEED</sequence>
<keyword evidence="1" id="KW-1185">Reference proteome</keyword>
<accession>A0A915PN77</accession>
<dbReference type="Proteomes" id="UP000887581">
    <property type="component" value="Unplaced"/>
</dbReference>